<dbReference type="Proteomes" id="UP001225378">
    <property type="component" value="Chromosome"/>
</dbReference>
<dbReference type="PANTHER" id="PTHR30329:SF21">
    <property type="entry name" value="LIPOPROTEIN YIAD-RELATED"/>
    <property type="match status" value="1"/>
</dbReference>
<dbReference type="RefSeq" id="WP_305907720.1">
    <property type="nucleotide sequence ID" value="NZ_CP157743.1"/>
</dbReference>
<evidence type="ECO:0000313" key="12">
    <source>
        <dbReference type="Proteomes" id="UP001225378"/>
    </source>
</evidence>
<feature type="transmembrane region" description="Helical" evidence="9">
    <location>
        <begin position="16"/>
        <end position="38"/>
    </location>
</feature>
<dbReference type="PANTHER" id="PTHR30329">
    <property type="entry name" value="STATOR ELEMENT OF FLAGELLAR MOTOR COMPLEX"/>
    <property type="match status" value="1"/>
</dbReference>
<accession>A0AAU7NRF9</accession>
<dbReference type="InterPro" id="IPR006665">
    <property type="entry name" value="OmpA-like"/>
</dbReference>
<keyword evidence="12" id="KW-1185">Reference proteome</keyword>
<evidence type="ECO:0000256" key="5">
    <source>
        <dbReference type="ARBA" id="ARBA00022989"/>
    </source>
</evidence>
<organism evidence="11 12">
    <name type="scientific">Methylomarinum roseum</name>
    <dbReference type="NCBI Taxonomy" id="3067653"/>
    <lineage>
        <taxon>Bacteria</taxon>
        <taxon>Pseudomonadati</taxon>
        <taxon>Pseudomonadota</taxon>
        <taxon>Gammaproteobacteria</taxon>
        <taxon>Methylococcales</taxon>
        <taxon>Methylococcaceae</taxon>
        <taxon>Methylomarinum</taxon>
    </lineage>
</organism>
<keyword evidence="11" id="KW-0966">Cell projection</keyword>
<keyword evidence="6 7" id="KW-0472">Membrane</keyword>
<dbReference type="GO" id="GO:0005886">
    <property type="term" value="C:plasma membrane"/>
    <property type="evidence" value="ECO:0007669"/>
    <property type="project" value="UniProtKB-SubCell"/>
</dbReference>
<dbReference type="CDD" id="cd07185">
    <property type="entry name" value="OmpA_C-like"/>
    <property type="match status" value="1"/>
</dbReference>
<dbReference type="Pfam" id="PF00691">
    <property type="entry name" value="OmpA"/>
    <property type="match status" value="1"/>
</dbReference>
<dbReference type="EMBL" id="CP157743">
    <property type="protein sequence ID" value="XBS19529.1"/>
    <property type="molecule type" value="Genomic_DNA"/>
</dbReference>
<comment type="subcellular location">
    <subcellularLocation>
        <location evidence="1">Cell membrane</location>
        <topology evidence="1">Single-pass membrane protein</topology>
    </subcellularLocation>
</comment>
<keyword evidence="8" id="KW-0175">Coiled coil</keyword>
<evidence type="ECO:0000256" key="2">
    <source>
        <dbReference type="ARBA" id="ARBA00008914"/>
    </source>
</evidence>
<feature type="domain" description="OmpA-like" evidence="10">
    <location>
        <begin position="150"/>
        <end position="271"/>
    </location>
</feature>
<dbReference type="InterPro" id="IPR025713">
    <property type="entry name" value="MotB-like_N_dom"/>
</dbReference>
<dbReference type="Pfam" id="PF13677">
    <property type="entry name" value="MotB_plug"/>
    <property type="match status" value="1"/>
</dbReference>
<dbReference type="PROSITE" id="PS51123">
    <property type="entry name" value="OMPA_2"/>
    <property type="match status" value="1"/>
</dbReference>
<keyword evidence="3" id="KW-1003">Cell membrane</keyword>
<dbReference type="Gene3D" id="3.30.1330.60">
    <property type="entry name" value="OmpA-like domain"/>
    <property type="match status" value="1"/>
</dbReference>
<keyword evidence="5 9" id="KW-1133">Transmembrane helix</keyword>
<evidence type="ECO:0000256" key="9">
    <source>
        <dbReference type="SAM" id="Phobius"/>
    </source>
</evidence>
<evidence type="ECO:0000256" key="7">
    <source>
        <dbReference type="PROSITE-ProRule" id="PRU00473"/>
    </source>
</evidence>
<evidence type="ECO:0000256" key="4">
    <source>
        <dbReference type="ARBA" id="ARBA00022692"/>
    </source>
</evidence>
<keyword evidence="11" id="KW-0969">Cilium</keyword>
<sequence>MADECPKCPEAGAPRWLATFADLMSLLMCFFVLLLSFATMDANKFKKMSESMMNAFGVQRDIPADDVPMGTSIIAQHFSPAQTEPTLLPDVKQSTNQKDTQLDVSAKDMEVLKKQIMEEKLKEIEEQAEQIRKTLQEEINAGLVTVTTEGLKIIIRINEKGSFPSGSAVLKAGFEPVMDKITESVNHSVGEVAVAGHTDDVPISTDWYRSNWELSAARSVTVAHYMLNNKNTDPKRIVIEGYADTRPLVPNDSDKNRAKNRRVEIIIEQDDPTVDLDDSATVIQSDALADKLN</sequence>
<proteinExistence type="inferred from homology"/>
<protein>
    <submittedName>
        <fullName evidence="11">Flagellar motor protein MotB</fullName>
    </submittedName>
</protein>
<dbReference type="InterPro" id="IPR036737">
    <property type="entry name" value="OmpA-like_sf"/>
</dbReference>
<evidence type="ECO:0000313" key="11">
    <source>
        <dbReference type="EMBL" id="XBS19529.1"/>
    </source>
</evidence>
<dbReference type="KEGG" id="mech:Q9L42_014330"/>
<comment type="similarity">
    <text evidence="2">Belongs to the MotB family.</text>
</comment>
<dbReference type="InterPro" id="IPR050330">
    <property type="entry name" value="Bact_OuterMem_StrucFunc"/>
</dbReference>
<dbReference type="AlphaFoldDB" id="A0AAU7NRF9"/>
<evidence type="ECO:0000259" key="10">
    <source>
        <dbReference type="PROSITE" id="PS51123"/>
    </source>
</evidence>
<dbReference type="NCBIfam" id="NF006508">
    <property type="entry name" value="PRK08944.1"/>
    <property type="match status" value="1"/>
</dbReference>
<gene>
    <name evidence="11" type="ORF">Q9L42_014330</name>
</gene>
<evidence type="ECO:0000256" key="1">
    <source>
        <dbReference type="ARBA" id="ARBA00004162"/>
    </source>
</evidence>
<evidence type="ECO:0000256" key="6">
    <source>
        <dbReference type="ARBA" id="ARBA00023136"/>
    </source>
</evidence>
<evidence type="ECO:0000256" key="8">
    <source>
        <dbReference type="SAM" id="Coils"/>
    </source>
</evidence>
<keyword evidence="4 9" id="KW-0812">Transmembrane</keyword>
<name>A0AAU7NRF9_9GAMM</name>
<evidence type="ECO:0000256" key="3">
    <source>
        <dbReference type="ARBA" id="ARBA00022475"/>
    </source>
</evidence>
<dbReference type="SUPFAM" id="SSF103088">
    <property type="entry name" value="OmpA-like"/>
    <property type="match status" value="1"/>
</dbReference>
<feature type="coiled-coil region" evidence="8">
    <location>
        <begin position="107"/>
        <end position="141"/>
    </location>
</feature>
<reference evidence="11 12" key="1">
    <citation type="journal article" date="2024" name="Microbiology">
        <title>Methylomarinum rosea sp. nov., a novel halophilic methanotrophic bacterium from the hypersaline Lake Elton.</title>
        <authorList>
            <person name="Suleimanov R.Z."/>
            <person name="Oshkin I.Y."/>
            <person name="Danilova O.V."/>
            <person name="Suzina N.E."/>
            <person name="Dedysh S.N."/>
        </authorList>
    </citation>
    <scope>NUCLEOTIDE SEQUENCE [LARGE SCALE GENOMIC DNA]</scope>
    <source>
        <strain evidence="11 12">Ch1-1</strain>
    </source>
</reference>
<keyword evidence="11" id="KW-0282">Flagellum</keyword>